<evidence type="ECO:0000256" key="3">
    <source>
        <dbReference type="ARBA" id="ARBA00022729"/>
    </source>
</evidence>
<evidence type="ECO:0000259" key="10">
    <source>
        <dbReference type="Pfam" id="PF01435"/>
    </source>
</evidence>
<dbReference type="CDD" id="cd07333">
    <property type="entry name" value="M48C_bepA_like"/>
    <property type="match status" value="1"/>
</dbReference>
<dbReference type="Gene3D" id="3.30.2010.10">
    <property type="entry name" value="Metalloproteases ('zincins'), catalytic domain"/>
    <property type="match status" value="1"/>
</dbReference>
<feature type="active site" evidence="8">
    <location>
        <position position="138"/>
    </location>
</feature>
<dbReference type="PANTHER" id="PTHR22726:SF1">
    <property type="entry name" value="METALLOENDOPEPTIDASE OMA1, MITOCHONDRIAL"/>
    <property type="match status" value="1"/>
</dbReference>
<feature type="binding site" evidence="8">
    <location>
        <position position="137"/>
    </location>
    <ligand>
        <name>Zn(2+)</name>
        <dbReference type="ChEBI" id="CHEBI:29105"/>
        <note>catalytic</note>
    </ligand>
</feature>
<evidence type="ECO:0000256" key="9">
    <source>
        <dbReference type="PROSITE-ProRule" id="PRU00339"/>
    </source>
</evidence>
<dbReference type="KEGG" id="gni:GNIT_1763"/>
<keyword evidence="1 8" id="KW-0645">Protease</keyword>
<dbReference type="GO" id="GO:0042597">
    <property type="term" value="C:periplasmic space"/>
    <property type="evidence" value="ECO:0007669"/>
    <property type="project" value="UniProtKB-SubCell"/>
</dbReference>
<dbReference type="SMART" id="SM00028">
    <property type="entry name" value="TPR"/>
    <property type="match status" value="2"/>
</dbReference>
<dbReference type="EC" id="3.4.-.-" evidence="8"/>
<keyword evidence="9" id="KW-0802">TPR repeat</keyword>
<dbReference type="PANTHER" id="PTHR22726">
    <property type="entry name" value="METALLOENDOPEPTIDASE OMA1"/>
    <property type="match status" value="1"/>
</dbReference>
<comment type="cofactor">
    <cofactor evidence="8">
        <name>Zn(2+)</name>
        <dbReference type="ChEBI" id="CHEBI:29105"/>
    </cofactor>
    <text evidence="8">Binds 1 zinc ion per subunit.</text>
</comment>
<organism evidence="11 12">
    <name type="scientific">Glaciecola nitratireducens (strain JCM 12485 / KCTC 12276 / FR1064)</name>
    <dbReference type="NCBI Taxonomy" id="1085623"/>
    <lineage>
        <taxon>Bacteria</taxon>
        <taxon>Pseudomonadati</taxon>
        <taxon>Pseudomonadota</taxon>
        <taxon>Gammaproteobacteria</taxon>
        <taxon>Alteromonadales</taxon>
        <taxon>Alteromonadaceae</taxon>
        <taxon>Brumicola</taxon>
    </lineage>
</organism>
<comment type="similarity">
    <text evidence="8">Belongs to the peptidase M48 family. BepA subfamily.</text>
</comment>
<proteinExistence type="inferred from homology"/>
<dbReference type="PROSITE" id="PS50005">
    <property type="entry name" value="TPR"/>
    <property type="match status" value="2"/>
</dbReference>
<dbReference type="EMBL" id="CP003060">
    <property type="protein sequence ID" value="AEP29876.1"/>
    <property type="molecule type" value="Genomic_DNA"/>
</dbReference>
<feature type="active site" description="Proton donor" evidence="8">
    <location>
        <position position="206"/>
    </location>
</feature>
<dbReference type="GO" id="GO:0008270">
    <property type="term" value="F:zinc ion binding"/>
    <property type="evidence" value="ECO:0007669"/>
    <property type="project" value="UniProtKB-UniRule"/>
</dbReference>
<keyword evidence="12" id="KW-1185">Reference proteome</keyword>
<protein>
    <recommendedName>
        <fullName evidence="8">Putative beta-barrel assembly-enhancing protease</fullName>
        <ecNumber evidence="8">3.4.-.-</ecNumber>
    </recommendedName>
</protein>
<dbReference type="SUPFAM" id="SSF48452">
    <property type="entry name" value="TPR-like"/>
    <property type="match status" value="1"/>
</dbReference>
<dbReference type="eggNOG" id="COG4783">
    <property type="taxonomic scope" value="Bacteria"/>
</dbReference>
<feature type="chain" id="PRO_5009012865" description="Putative beta-barrel assembly-enhancing protease" evidence="8">
    <location>
        <begin position="25"/>
        <end position="486"/>
    </location>
</feature>
<dbReference type="GO" id="GO:0051603">
    <property type="term" value="P:proteolysis involved in protein catabolic process"/>
    <property type="evidence" value="ECO:0007669"/>
    <property type="project" value="TreeGrafter"/>
</dbReference>
<evidence type="ECO:0000313" key="11">
    <source>
        <dbReference type="EMBL" id="AEP29876.1"/>
    </source>
</evidence>
<keyword evidence="6 8" id="KW-0862">Zinc</keyword>
<feature type="repeat" description="TPR" evidence="9">
    <location>
        <begin position="310"/>
        <end position="343"/>
    </location>
</feature>
<evidence type="ECO:0000256" key="4">
    <source>
        <dbReference type="ARBA" id="ARBA00022764"/>
    </source>
</evidence>
<dbReference type="Pfam" id="PF13174">
    <property type="entry name" value="TPR_6"/>
    <property type="match status" value="1"/>
</dbReference>
<evidence type="ECO:0000256" key="5">
    <source>
        <dbReference type="ARBA" id="ARBA00022801"/>
    </source>
</evidence>
<feature type="repeat" description="TPR" evidence="9">
    <location>
        <begin position="378"/>
        <end position="411"/>
    </location>
</feature>
<dbReference type="HAMAP" id="MF_00997">
    <property type="entry name" value="Protease_BepA"/>
    <property type="match status" value="1"/>
</dbReference>
<keyword evidence="3 8" id="KW-0732">Signal</keyword>
<evidence type="ECO:0000256" key="7">
    <source>
        <dbReference type="ARBA" id="ARBA00023049"/>
    </source>
</evidence>
<dbReference type="InterPro" id="IPR001915">
    <property type="entry name" value="Peptidase_M48"/>
</dbReference>
<dbReference type="STRING" id="1085623.GNIT_1763"/>
<dbReference type="InterPro" id="IPR019734">
    <property type="entry name" value="TPR_rpt"/>
</dbReference>
<sequence precursor="true">MSMNLTKKIFIAVSCLLLPLISNAQSVDSNKNQLPEIGVVASDTLTIDKEVQVGKAVMRQLRGQAPIVHDPVINEYIQDLGNKLVIEAESAKFPFSFFMINNATINAFAFFGGHVGIHSGLITQADSESELASVFAHEVAHVTQRHLARASQAQKRSAPLQIASLIGGILIAMADPEAGLAAISAGNAGAAQGRINYTRSMEQEADNIGISMLARAGFDPAGAPAFFSKLAQQSRGQSSQLEFLRTHPVPENRISETRARAATYGTRNIPASLNFSLVKARIIARYEGNPLRNINYFGYQVQEKKYVFREAALYGLALSYFESEQYASASQILTDLLNEDPENLFYLDAMTDVLIAQQNPKAAVKMLTPLWQFKPKNSVLALNLANAMIQAKQYPEAIQILRDLLLVNPEHFLAYSLLIEAYTATGQKRQMYKASAERYGLLLAYPKAIDELQFAYNESGMDFLEKQRIKARIEQFRNEMDTLERL</sequence>
<name>G4QGT1_GLANF</name>
<keyword evidence="7 8" id="KW-0482">Metalloprotease</keyword>
<dbReference type="Pfam" id="PF01435">
    <property type="entry name" value="Peptidase_M48"/>
    <property type="match status" value="1"/>
</dbReference>
<dbReference type="InterPro" id="IPR051156">
    <property type="entry name" value="Mito/Outer_Membr_Metalloprot"/>
</dbReference>
<dbReference type="Proteomes" id="UP000009282">
    <property type="component" value="Chromosome"/>
</dbReference>
<dbReference type="Pfam" id="PF14559">
    <property type="entry name" value="TPR_19"/>
    <property type="match status" value="1"/>
</dbReference>
<evidence type="ECO:0000313" key="12">
    <source>
        <dbReference type="Proteomes" id="UP000009282"/>
    </source>
</evidence>
<keyword evidence="5 8" id="KW-0378">Hydrolase</keyword>
<feature type="signal peptide" evidence="8">
    <location>
        <begin position="1"/>
        <end position="24"/>
    </location>
</feature>
<keyword evidence="4 8" id="KW-0574">Periplasm</keyword>
<evidence type="ECO:0000256" key="1">
    <source>
        <dbReference type="ARBA" id="ARBA00022670"/>
    </source>
</evidence>
<dbReference type="Gene3D" id="1.25.40.10">
    <property type="entry name" value="Tetratricopeptide repeat domain"/>
    <property type="match status" value="1"/>
</dbReference>
<feature type="binding site" evidence="8">
    <location>
        <position position="202"/>
    </location>
    <ligand>
        <name>Zn(2+)</name>
        <dbReference type="ChEBI" id="CHEBI:29105"/>
        <note>catalytic</note>
    </ligand>
</feature>
<dbReference type="InterPro" id="IPR030873">
    <property type="entry name" value="Protease_BepA"/>
</dbReference>
<dbReference type="GO" id="GO:0004222">
    <property type="term" value="F:metalloendopeptidase activity"/>
    <property type="evidence" value="ECO:0007669"/>
    <property type="project" value="InterPro"/>
</dbReference>
<dbReference type="GO" id="GO:0016020">
    <property type="term" value="C:membrane"/>
    <property type="evidence" value="ECO:0007669"/>
    <property type="project" value="InterPro"/>
</dbReference>
<keyword evidence="2 8" id="KW-0479">Metal-binding</keyword>
<accession>G4QGT1</accession>
<evidence type="ECO:0000256" key="2">
    <source>
        <dbReference type="ARBA" id="ARBA00022723"/>
    </source>
</evidence>
<dbReference type="RefSeq" id="WP_014108750.1">
    <property type="nucleotide sequence ID" value="NC_016041.1"/>
</dbReference>
<reference evidence="11 12" key="1">
    <citation type="journal article" date="2011" name="J. Bacteriol.">
        <title>Complete genome sequence of seawater bacterium Glaciecola nitratireducens FR1064T.</title>
        <authorList>
            <person name="Bian F."/>
            <person name="Qin Q.L."/>
            <person name="Xie B.B."/>
            <person name="Shu Y.L."/>
            <person name="Zhang X.Y."/>
            <person name="Yu Y."/>
            <person name="Chen B."/>
            <person name="Chen X.L."/>
            <person name="Zhou B.C."/>
            <person name="Zhang Y.Z."/>
        </authorList>
    </citation>
    <scope>NUCLEOTIDE SEQUENCE [LARGE SCALE GENOMIC DNA]</scope>
    <source>
        <strain evidence="12">JCM 12485 / KCTC 12276 / FR1064</strain>
    </source>
</reference>
<gene>
    <name evidence="11" type="ordered locus">GNIT_1763</name>
</gene>
<feature type="binding site" evidence="8">
    <location>
        <position position="141"/>
    </location>
    <ligand>
        <name>Zn(2+)</name>
        <dbReference type="ChEBI" id="CHEBI:29105"/>
        <note>catalytic</note>
    </ligand>
</feature>
<dbReference type="HOGENOM" id="CLU_030556_1_1_6"/>
<feature type="domain" description="Peptidase M48" evidence="10">
    <location>
        <begin position="74"/>
        <end position="260"/>
    </location>
</feature>
<dbReference type="AlphaFoldDB" id="G4QGT1"/>
<comment type="subcellular location">
    <subcellularLocation>
        <location evidence="8">Periplasm</location>
    </subcellularLocation>
</comment>
<dbReference type="InterPro" id="IPR011990">
    <property type="entry name" value="TPR-like_helical_dom_sf"/>
</dbReference>
<evidence type="ECO:0000256" key="6">
    <source>
        <dbReference type="ARBA" id="ARBA00022833"/>
    </source>
</evidence>
<dbReference type="MEROPS" id="M48.023"/>
<comment type="function">
    <text evidence="8">Functions as both a chaperone and a metalloprotease. Maintains the integrity of the outer membrane by promoting either the assembly or the elimination of outer membrane proteins, depending on their folding state.</text>
</comment>
<evidence type="ECO:0000256" key="8">
    <source>
        <dbReference type="HAMAP-Rule" id="MF_00997"/>
    </source>
</evidence>